<sequence>MAVVRIVPNLQVSDVGRANASYAELFGLDVNMDLGWVGNLSPTAAPAVQLQTITTDAAASENPTISVGMATADDVDEIHERVMAARLEIVHPLTDESWGVRRFFFRDHDGNIVNVVANL</sequence>
<dbReference type="InterPro" id="IPR037523">
    <property type="entry name" value="VOC_core"/>
</dbReference>
<dbReference type="Proteomes" id="UP000186218">
    <property type="component" value="Unassembled WGS sequence"/>
</dbReference>
<dbReference type="AlphaFoldDB" id="A0A1N7H2F4"/>
<dbReference type="InterPro" id="IPR029068">
    <property type="entry name" value="Glyas_Bleomycin-R_OHBP_Dase"/>
</dbReference>
<evidence type="ECO:0000313" key="2">
    <source>
        <dbReference type="EMBL" id="SIS18940.1"/>
    </source>
</evidence>
<protein>
    <recommendedName>
        <fullName evidence="1">VOC domain-containing protein</fullName>
    </recommendedName>
</protein>
<organism evidence="2 3">
    <name type="scientific">Williamsia sterculiae</name>
    <dbReference type="NCBI Taxonomy" id="1344003"/>
    <lineage>
        <taxon>Bacteria</taxon>
        <taxon>Bacillati</taxon>
        <taxon>Actinomycetota</taxon>
        <taxon>Actinomycetes</taxon>
        <taxon>Mycobacteriales</taxon>
        <taxon>Nocardiaceae</taxon>
        <taxon>Williamsia</taxon>
    </lineage>
</organism>
<name>A0A1N7H2F4_9NOCA</name>
<dbReference type="STRING" id="1344003.SAMN05445060_3403"/>
<dbReference type="PANTHER" id="PTHR36503">
    <property type="entry name" value="BLR2520 PROTEIN"/>
    <property type="match status" value="1"/>
</dbReference>
<dbReference type="RefSeq" id="WP_076481912.1">
    <property type="nucleotide sequence ID" value="NZ_FTNT01000011.1"/>
</dbReference>
<dbReference type="OrthoDB" id="9798201at2"/>
<proteinExistence type="predicted"/>
<keyword evidence="3" id="KW-1185">Reference proteome</keyword>
<dbReference type="EMBL" id="FTNT01000011">
    <property type="protein sequence ID" value="SIS18940.1"/>
    <property type="molecule type" value="Genomic_DNA"/>
</dbReference>
<evidence type="ECO:0000313" key="3">
    <source>
        <dbReference type="Proteomes" id="UP000186218"/>
    </source>
</evidence>
<dbReference type="SUPFAM" id="SSF54593">
    <property type="entry name" value="Glyoxalase/Bleomycin resistance protein/Dihydroxybiphenyl dioxygenase"/>
    <property type="match status" value="1"/>
</dbReference>
<dbReference type="PROSITE" id="PS51819">
    <property type="entry name" value="VOC"/>
    <property type="match status" value="1"/>
</dbReference>
<dbReference type="PANTHER" id="PTHR36503:SF3">
    <property type="entry name" value="BLR0126 PROTEIN"/>
    <property type="match status" value="1"/>
</dbReference>
<evidence type="ECO:0000259" key="1">
    <source>
        <dbReference type="PROSITE" id="PS51819"/>
    </source>
</evidence>
<dbReference type="Gene3D" id="3.10.180.10">
    <property type="entry name" value="2,3-Dihydroxybiphenyl 1,2-Dioxygenase, domain 1"/>
    <property type="match status" value="1"/>
</dbReference>
<reference evidence="2 3" key="1">
    <citation type="submission" date="2017-01" db="EMBL/GenBank/DDBJ databases">
        <authorList>
            <person name="Mah S.A."/>
            <person name="Swanson W.J."/>
            <person name="Moy G.W."/>
            <person name="Vacquier V.D."/>
        </authorList>
    </citation>
    <scope>NUCLEOTIDE SEQUENCE [LARGE SCALE GENOMIC DNA]</scope>
    <source>
        <strain evidence="2 3">CPCC 203464</strain>
    </source>
</reference>
<dbReference type="InterPro" id="IPR004360">
    <property type="entry name" value="Glyas_Fos-R_dOase_dom"/>
</dbReference>
<gene>
    <name evidence="2" type="ORF">SAMN05445060_3403</name>
</gene>
<accession>A0A1N7H2F4</accession>
<dbReference type="Pfam" id="PF00903">
    <property type="entry name" value="Glyoxalase"/>
    <property type="match status" value="1"/>
</dbReference>
<feature type="domain" description="VOC" evidence="1">
    <location>
        <begin position="2"/>
        <end position="118"/>
    </location>
</feature>